<proteinExistence type="predicted"/>
<dbReference type="InterPro" id="IPR041657">
    <property type="entry name" value="HTH_17"/>
</dbReference>
<dbReference type="Pfam" id="PF12728">
    <property type="entry name" value="HTH_17"/>
    <property type="match status" value="1"/>
</dbReference>
<evidence type="ECO:0000313" key="3">
    <source>
        <dbReference type="Proteomes" id="UP000466864"/>
    </source>
</evidence>
<feature type="domain" description="Helix-turn-helix" evidence="1">
    <location>
        <begin position="100"/>
        <end position="144"/>
    </location>
</feature>
<comment type="caution">
    <text evidence="2">The sequence shown here is derived from an EMBL/GenBank/DDBJ whole genome shotgun (WGS) entry which is preliminary data.</text>
</comment>
<gene>
    <name evidence="2" type="ORF">FYJ60_09250</name>
</gene>
<accession>A0A7X2P947</accession>
<sequence>MANITRLTTKSGTVVYSIKMYIGRDPIKKSNVLKQIRYTPTQDIDEALQLQEVKEFAEIATVMWKKHYKETGEYNDRSHNRKQAHIEVESPDKGYKRIYEVSKLYGVSERTISRMIKDGKINAVKSGDAKVLFVEVKSLEAYLKTTFN</sequence>
<evidence type="ECO:0000313" key="2">
    <source>
        <dbReference type="EMBL" id="MST82500.1"/>
    </source>
</evidence>
<evidence type="ECO:0000259" key="1">
    <source>
        <dbReference type="Pfam" id="PF12728"/>
    </source>
</evidence>
<dbReference type="EMBL" id="VUMV01000006">
    <property type="protein sequence ID" value="MST82500.1"/>
    <property type="molecule type" value="Genomic_DNA"/>
</dbReference>
<reference evidence="2 3" key="1">
    <citation type="submission" date="2019-08" db="EMBL/GenBank/DDBJ databases">
        <title>In-depth cultivation of the pig gut microbiome towards novel bacterial diversity and tailored functional studies.</title>
        <authorList>
            <person name="Wylensek D."/>
            <person name="Hitch T.C.A."/>
            <person name="Clavel T."/>
        </authorList>
    </citation>
    <scope>NUCLEOTIDE SEQUENCE [LARGE SCALE GENOMIC DNA]</scope>
    <source>
        <strain evidence="2 3">Oil+RF-744-WCA-WT-13</strain>
    </source>
</reference>
<keyword evidence="3" id="KW-1185">Reference proteome</keyword>
<name>A0A7X2P947_9FIRM</name>
<organism evidence="2 3">
    <name type="scientific">Bilifractor porci</name>
    <dbReference type="NCBI Taxonomy" id="2606636"/>
    <lineage>
        <taxon>Bacteria</taxon>
        <taxon>Bacillati</taxon>
        <taxon>Bacillota</taxon>
        <taxon>Clostridia</taxon>
        <taxon>Lachnospirales</taxon>
        <taxon>Lachnospiraceae</taxon>
        <taxon>Bilifractor</taxon>
    </lineage>
</organism>
<protein>
    <submittedName>
        <fullName evidence="2">Helix-turn-helix domain-containing protein</fullName>
    </submittedName>
</protein>
<dbReference type="AlphaFoldDB" id="A0A7X2P947"/>
<dbReference type="RefSeq" id="WP_154458409.1">
    <property type="nucleotide sequence ID" value="NZ_VUMV01000006.1"/>
</dbReference>
<dbReference type="Proteomes" id="UP000466864">
    <property type="component" value="Unassembled WGS sequence"/>
</dbReference>